<keyword evidence="1" id="KW-0677">Repeat</keyword>
<dbReference type="SUPFAM" id="SSF48371">
    <property type="entry name" value="ARM repeat"/>
    <property type="match status" value="1"/>
</dbReference>
<protein>
    <submittedName>
        <fullName evidence="3">HEAT repeat family protein, putative</fullName>
    </submittedName>
</protein>
<dbReference type="GO" id="GO:0034198">
    <property type="term" value="P:cellular response to amino acid starvation"/>
    <property type="evidence" value="ECO:0007669"/>
    <property type="project" value="TreeGrafter"/>
</dbReference>
<dbReference type="Proteomes" id="UP001057455">
    <property type="component" value="Unassembled WGS sequence"/>
</dbReference>
<evidence type="ECO:0000313" key="4">
    <source>
        <dbReference type="Proteomes" id="UP001057455"/>
    </source>
</evidence>
<dbReference type="PANTHER" id="PTHR23346">
    <property type="entry name" value="TRANSLATIONAL ACTIVATOR GCN1-RELATED"/>
    <property type="match status" value="1"/>
</dbReference>
<evidence type="ECO:0000256" key="2">
    <source>
        <dbReference type="PROSITE-ProRule" id="PRU00103"/>
    </source>
</evidence>
<feature type="repeat" description="HEAT" evidence="2">
    <location>
        <begin position="1733"/>
        <end position="1771"/>
    </location>
</feature>
<gene>
    <name evidence="3" type="ORF">BaOVIS_021120</name>
</gene>
<dbReference type="EMBL" id="BLIY01000017">
    <property type="protein sequence ID" value="GFE54708.1"/>
    <property type="molecule type" value="Genomic_DNA"/>
</dbReference>
<evidence type="ECO:0000313" key="3">
    <source>
        <dbReference type="EMBL" id="GFE54708.1"/>
    </source>
</evidence>
<dbReference type="PANTHER" id="PTHR23346:SF7">
    <property type="entry name" value="STALLED RIBOSOME SENSOR GCN1"/>
    <property type="match status" value="1"/>
</dbReference>
<proteinExistence type="predicted"/>
<dbReference type="OrthoDB" id="5148094at2759"/>
<organism evidence="3 4">
    <name type="scientific">Babesia ovis</name>
    <dbReference type="NCBI Taxonomy" id="5869"/>
    <lineage>
        <taxon>Eukaryota</taxon>
        <taxon>Sar</taxon>
        <taxon>Alveolata</taxon>
        <taxon>Apicomplexa</taxon>
        <taxon>Aconoidasida</taxon>
        <taxon>Piroplasmida</taxon>
        <taxon>Babesiidae</taxon>
        <taxon>Babesia</taxon>
    </lineage>
</organism>
<keyword evidence="4" id="KW-1185">Reference proteome</keyword>
<dbReference type="PROSITE" id="PS50077">
    <property type="entry name" value="HEAT_REPEAT"/>
    <property type="match status" value="1"/>
</dbReference>
<dbReference type="GO" id="GO:0005829">
    <property type="term" value="C:cytosol"/>
    <property type="evidence" value="ECO:0007669"/>
    <property type="project" value="TreeGrafter"/>
</dbReference>
<dbReference type="Gene3D" id="1.25.10.10">
    <property type="entry name" value="Leucine-rich Repeat Variant"/>
    <property type="match status" value="4"/>
</dbReference>
<dbReference type="InterPro" id="IPR021133">
    <property type="entry name" value="HEAT_type_2"/>
</dbReference>
<dbReference type="InterPro" id="IPR011989">
    <property type="entry name" value="ARM-like"/>
</dbReference>
<reference evidence="3" key="1">
    <citation type="submission" date="2019-12" db="EMBL/GenBank/DDBJ databases">
        <title>Genome sequence of Babesia ovis.</title>
        <authorList>
            <person name="Yamagishi J."/>
            <person name="Sevinc F."/>
            <person name="Xuan X."/>
        </authorList>
    </citation>
    <scope>NUCLEOTIDE SEQUENCE</scope>
    <source>
        <strain evidence="3">Selcuk</strain>
    </source>
</reference>
<name>A0A9W5TDF5_BABOV</name>
<dbReference type="Pfam" id="PF24987">
    <property type="entry name" value="HEAT_EF3_N"/>
    <property type="match status" value="1"/>
</dbReference>
<accession>A0A9W5TDF5</accession>
<evidence type="ECO:0000256" key="1">
    <source>
        <dbReference type="ARBA" id="ARBA00022737"/>
    </source>
</evidence>
<dbReference type="GO" id="GO:0006417">
    <property type="term" value="P:regulation of translation"/>
    <property type="evidence" value="ECO:0007669"/>
    <property type="project" value="TreeGrafter"/>
</dbReference>
<sequence length="2450" mass="273503">MEEPSGLEPNFRHALHRIDKGLLSRSDILLINQFLKRTRHSSNGDSDSGTLAYDTLFEVSRSFNKFMYQRVLLPSAPALERYIRSIVKNLRWILRHNKDLCSVDQLLRSHGVGLFDLALLDPGEHRMEQLPVLKTLIGDSKFVLSPVFAKLISPFLGTITTQEFQGHISQEIIRLIKRGHKGIIFTLRTLQEHMNCNSMVESVIEITENIKNNLTQHDVPVFSPEQMPLGNEKYIGDLNHIVREVIHWFSKTAFSTPQCKIAEYIKTQVESFEGYVRNSVTDQEINSILILLLLPENINATDVDAVSKFVEDARATIIKTAKSHPSESVQIQFISIIGRLLNLVPDADLENFLVDIVLNQARPLGNGIQKNRDDRLNEKYLTGALRSLRLTIGTDCVRNKARSVIKANELNTAMSYIINFCHGKPVYKNCLIEALHVKLQLASITDHESIVTPNMVSVANSDPIKMLNVMEALQVHHQDPLAHLFICKNALNGTLFNMKDVATMVLMEIDNVPAMVDAASEATENRLYATVVELYEELCKTKEHLKHPVLESFYSRKEVEDQLKGFTDAIEEQHVYGILLAILHSPPKVKCMNTIRMLLDAWLRHGNKRRLFTVLIHCLLFRSSLMGFESTSQLAQIINSRSCKAIPALKPLRMDEGDVFAIVSHAVAEGSVPYILEHYLAAQDADVSPLLRTLLDDIKVVVNELSTFEKEDIEIYLASPDKMYLDSRPYQPSLTQTDKKKHANLTKQQLDDMRYKDQCAIRHKIASLINKVNAAVYALSRAFAHKREYLSLFLHDTLNLCKSALRLTVLYSPFSLVVDILCRQCFVGGLLKTVSRVSHMLKHIYSDGTTNVDYDSAYELLYEVQTSSDTSRESNLIIAEIAMHILRDSKATLRAKEASLQVITKFLLSELDLDPTALLDAIRVNLGDEKLYIAIKDTLREMARYLVDINGVREICKIGLLSNTELVKEAVAIYVSKNDLESLSDTMEYLMMLGIDTHGLRCNSSKIIDLVPIYIHKNPEILHITPKVLLSYEPDDVINSFLASIERADDEGCESLLQVLTCYFDISDGNIHHATIFTKLIFTTGLTLHLKTTLDCCKALAKTVPQEAVTSLASQIRSWISETFLQGATDIVLGRLEPSKITILGSSAVFLGHVQDKLKYDESVKWNLELLVTLLASDNEFSKADIGSHGAAIVASLARKCALEGEDEMLNTMITNQLTRSFTTDCAIVPCVSLLRGGGLSYLKKHDVIAKIKDSLAAKTNHRAMLIVKELAIQFDRLLDPYVKEIFPKLLLCLNESFDICLDACIAIVGLLTPVGLKSILPMIIESLGGYVSSIKLGCLLTLSHVIKDTKFHTVIIKNICDVVKAVSPCTTDTQKPVKEAADRLLDAIVGLAGKSSILYPTMGSILKVLSHPSEANITSTMHLLFEHSQNHQNIDEATDSPIGVIELGLLEPILSRALRSRNGECRQSAIIFSSWLVSRCGGSREVDLFFTSLMPILTDLLKDTLPDIRRDAAIAIGSCAHSFKRFGCDTSRALMVDLINCLTKCIMEASTSLERRSGAAGLAQALCAVEDEFVHAIVTKLLNVLDYPESTPQMREGCLALFTDLPLTCYNYTLAHLDAILARVMAVLCDEDERVREMSSRVMRTVIERYHDSAVDVVLDGLKLATHSKEWQSRNLVLPLLQYLNTFTEDHRITVELYIARFDTNPTVRTTSMTIWKGVNVTRSLRQVFPLVLQRVIEMLEEDDDDIRTQAGECISDVVVRLGSDAVKDFIRAILNCEGAYRGRCIGIAALASNGKAGIEEHLPRILQFLKSCLCRSSSCQEASTALATLAAYFPSVVSEVLPSLVSDLFASTEKDTYLEGITLLIEQHSECFDMVLQEALKGEVDIMRLALLERVLCAKRTKVIFSRQAVLAKCLKELVLYNGSYPTETMSSLSNFVLLVKAESIMRLLQILIEMLNDMAKDGNNAGKCCLILFISRVVELRETEVDGNFGTLVDSLARFIFCDATTIDASLVAFDQLIKSAEKRTELDSLIAAFSRFFTTLDPHNVSNPSLTKTLPLMMSLVQKGFVKSNAKIEAAKCAIVVHKLVGIENMGPFILKTIGAIIRCLNDKCPSILKIALLEAVNSLLHCETVHVRVILHQLQSALFKCLTDVNSDVNMLIGPNLHLYVKLAPNKADSVMNELFKMASDKLTKPSVKTASLHAMNEVLKAHPVLNISPFDKLLLLLQDSNGGDKQFVCQAIGLAAQLENCFETHWLKDLCIITTQDPVAILAFSAIVSKVRGFTTLYENALKDFVDILRHSMRSDVPSLHLSALDIFCRISKLTRSSQLARDFVKSYINMLPSGSKLPPSGQSQVLQIYKRFLRFEQNVPNFGSQLLYLSEAIYGTPLVKLEAEKVLLVLLTPSRDLPRLQAFLDQHSTSDKVNKLLSEYATRVLLKGNKVDQLSDYEV</sequence>
<comment type="caution">
    <text evidence="3">The sequence shown here is derived from an EMBL/GenBank/DDBJ whole genome shotgun (WGS) entry which is preliminary data.</text>
</comment>
<dbReference type="InterPro" id="IPR016024">
    <property type="entry name" value="ARM-type_fold"/>
</dbReference>
<dbReference type="GO" id="GO:0019887">
    <property type="term" value="F:protein kinase regulator activity"/>
    <property type="evidence" value="ECO:0007669"/>
    <property type="project" value="TreeGrafter"/>
</dbReference>